<keyword evidence="1" id="KW-0732">Signal</keyword>
<dbReference type="Proteomes" id="UP000249633">
    <property type="component" value="Unassembled WGS sequence"/>
</dbReference>
<accession>A0A2W5FMB8</accession>
<dbReference type="AlphaFoldDB" id="A0A2W5FMB8"/>
<evidence type="ECO:0000313" key="2">
    <source>
        <dbReference type="EMBL" id="PZP30669.1"/>
    </source>
</evidence>
<gene>
    <name evidence="2" type="ORF">DI603_14170</name>
</gene>
<protein>
    <submittedName>
        <fullName evidence="2">DUF4198 domain-containing protein</fullName>
    </submittedName>
</protein>
<dbReference type="InterPro" id="IPR019613">
    <property type="entry name" value="DUF4198"/>
</dbReference>
<organism evidence="2 3">
    <name type="scientific">Roseateles depolymerans</name>
    <dbReference type="NCBI Taxonomy" id="76731"/>
    <lineage>
        <taxon>Bacteria</taxon>
        <taxon>Pseudomonadati</taxon>
        <taxon>Pseudomonadota</taxon>
        <taxon>Betaproteobacteria</taxon>
        <taxon>Burkholderiales</taxon>
        <taxon>Sphaerotilaceae</taxon>
        <taxon>Roseateles</taxon>
    </lineage>
</organism>
<feature type="signal peptide" evidence="1">
    <location>
        <begin position="1"/>
        <end position="22"/>
    </location>
</feature>
<proteinExistence type="predicted"/>
<evidence type="ECO:0000256" key="1">
    <source>
        <dbReference type="SAM" id="SignalP"/>
    </source>
</evidence>
<evidence type="ECO:0000313" key="3">
    <source>
        <dbReference type="Proteomes" id="UP000249633"/>
    </source>
</evidence>
<dbReference type="EMBL" id="QFOD01000013">
    <property type="protein sequence ID" value="PZP30669.1"/>
    <property type="molecule type" value="Genomic_DNA"/>
</dbReference>
<reference evidence="2 3" key="1">
    <citation type="submission" date="2017-08" db="EMBL/GenBank/DDBJ databases">
        <title>Infants hospitalized years apart are colonized by the same room-sourced microbial strains.</title>
        <authorList>
            <person name="Brooks B."/>
            <person name="Olm M.R."/>
            <person name="Firek B.A."/>
            <person name="Baker R."/>
            <person name="Thomas B.C."/>
            <person name="Morowitz M.J."/>
            <person name="Banfield J.F."/>
        </authorList>
    </citation>
    <scope>NUCLEOTIDE SEQUENCE [LARGE SCALE GENOMIC DNA]</scope>
    <source>
        <strain evidence="2">S2_012_000_R2_81</strain>
    </source>
</reference>
<sequence>MRKTLLAAAAAVATLLPLAAQAHMTWLLPNTTLVTNRDGIVSVDAAVSENLFSFERALKLEQIRITGPGGLVLQPEGQATARHHESFDVKLPKEGTYRISNISRALMGSYKLGGETKRFRATPETLDKELPAGAELLGLVETSNRQQTFVSREEPGEIAFAPEGQGLELLPLSTVTDLSAGDTSRLRLLLDGKPLADTTVTVRPGGNRYRYKAGEITLKTDAQGEVSIAWTEPGAYWVGASAGERMGPGAAAGTRDKPVKRAQLSATFEVLPR</sequence>
<dbReference type="Pfam" id="PF10670">
    <property type="entry name" value="DUF4198"/>
    <property type="match status" value="1"/>
</dbReference>
<name>A0A2W5FMB8_9BURK</name>
<comment type="caution">
    <text evidence="2">The sequence shown here is derived from an EMBL/GenBank/DDBJ whole genome shotgun (WGS) entry which is preliminary data.</text>
</comment>
<feature type="chain" id="PRO_5015872714" evidence="1">
    <location>
        <begin position="23"/>
        <end position="273"/>
    </location>
</feature>